<dbReference type="InterPro" id="IPR029071">
    <property type="entry name" value="Ubiquitin-like_domsf"/>
</dbReference>
<name>A0A9Q1QSX4_9CARY</name>
<dbReference type="CDD" id="cd17039">
    <property type="entry name" value="Ubl_ubiquitin_like"/>
    <property type="match status" value="1"/>
</dbReference>
<comment type="caution">
    <text evidence="9">The sequence shown here is derived from an EMBL/GenBank/DDBJ whole genome shotgun (WGS) entry which is preliminary data.</text>
</comment>
<proteinExistence type="inferred from homology"/>
<dbReference type="InterPro" id="IPR000626">
    <property type="entry name" value="Ubiquitin-like_dom"/>
</dbReference>
<dbReference type="OrthoDB" id="5839at2759"/>
<reference evidence="9" key="1">
    <citation type="submission" date="2022-04" db="EMBL/GenBank/DDBJ databases">
        <title>Carnegiea gigantea Genome sequencing and assembly v2.</title>
        <authorList>
            <person name="Copetti D."/>
            <person name="Sanderson M.J."/>
            <person name="Burquez A."/>
            <person name="Wojciechowski M.F."/>
        </authorList>
    </citation>
    <scope>NUCLEOTIDE SEQUENCE</scope>
    <source>
        <strain evidence="9">SGP5-SGP5p</strain>
        <tissue evidence="9">Aerial part</tissue>
    </source>
</reference>
<evidence type="ECO:0000259" key="8">
    <source>
        <dbReference type="PROSITE" id="PS50290"/>
    </source>
</evidence>
<dbReference type="EMBL" id="JAKOGI010000011">
    <property type="protein sequence ID" value="KAJ8451125.1"/>
    <property type="molecule type" value="Genomic_DNA"/>
</dbReference>
<dbReference type="GO" id="GO:0005524">
    <property type="term" value="F:ATP binding"/>
    <property type="evidence" value="ECO:0007669"/>
    <property type="project" value="UniProtKB-KW"/>
</dbReference>
<comment type="similarity">
    <text evidence="1">Belongs to the PI3/PI4-kinase family. Type II PI4K subfamily.</text>
</comment>
<evidence type="ECO:0000313" key="10">
    <source>
        <dbReference type="Proteomes" id="UP001153076"/>
    </source>
</evidence>
<evidence type="ECO:0000259" key="7">
    <source>
        <dbReference type="PROSITE" id="PS50053"/>
    </source>
</evidence>
<dbReference type="GO" id="GO:0004430">
    <property type="term" value="F:1-phosphatidylinositol 4-kinase activity"/>
    <property type="evidence" value="ECO:0007669"/>
    <property type="project" value="UniProtKB-EC"/>
</dbReference>
<dbReference type="InterPro" id="IPR000403">
    <property type="entry name" value="PI3/4_kinase_cat_dom"/>
</dbReference>
<evidence type="ECO:0000256" key="2">
    <source>
        <dbReference type="ARBA" id="ARBA00012169"/>
    </source>
</evidence>
<dbReference type="AlphaFoldDB" id="A0A9Q1QSX4"/>
<accession>A0A9Q1QSX4</accession>
<dbReference type="Proteomes" id="UP001153076">
    <property type="component" value="Unassembled WGS sequence"/>
</dbReference>
<dbReference type="InterPro" id="IPR011009">
    <property type="entry name" value="Kinase-like_dom_sf"/>
</dbReference>
<dbReference type="PROSITE" id="PS50053">
    <property type="entry name" value="UBIQUITIN_2"/>
    <property type="match status" value="1"/>
</dbReference>
<dbReference type="PANTHER" id="PTHR45800">
    <property type="entry name" value="PHOSPHATIDYLINOSITOL 4-KINASE GAMMA"/>
    <property type="match status" value="1"/>
</dbReference>
<keyword evidence="5" id="KW-0418">Kinase</keyword>
<dbReference type="Pfam" id="PF00240">
    <property type="entry name" value="ubiquitin"/>
    <property type="match status" value="1"/>
</dbReference>
<dbReference type="EC" id="2.7.1.67" evidence="2"/>
<protein>
    <recommendedName>
        <fullName evidence="2">1-phosphatidylinositol 4-kinase</fullName>
        <ecNumber evidence="2">2.7.1.67</ecNumber>
    </recommendedName>
</protein>
<keyword evidence="10" id="KW-1185">Reference proteome</keyword>
<keyword evidence="3" id="KW-0808">Transferase</keyword>
<feature type="domain" description="Ubiquitin-like" evidence="7">
    <location>
        <begin position="112"/>
        <end position="189"/>
    </location>
</feature>
<evidence type="ECO:0000256" key="5">
    <source>
        <dbReference type="ARBA" id="ARBA00022777"/>
    </source>
</evidence>
<dbReference type="Pfam" id="PF00454">
    <property type="entry name" value="PI3_PI4_kinase"/>
    <property type="match status" value="1"/>
</dbReference>
<dbReference type="InterPro" id="IPR044571">
    <property type="entry name" value="P4KG1-8"/>
</dbReference>
<dbReference type="SUPFAM" id="SSF54236">
    <property type="entry name" value="Ubiquitin-like"/>
    <property type="match status" value="2"/>
</dbReference>
<sequence length="587" mass="65397">MSAAAGVVLSPIQEEMHLPVYLDNRMDLLSSKSILLYLSVAGSMIPIPVLESESISSVKLRIQTCKGFIVKVQKLVFGGREFARNESFVKNKDYSVTGGDVLLLALKLSDLLAINIITACKEEFEVQVDKYRNVGYLKQRIFKDRLGFVDLNDQELRGDGEKLDDQRLIDDITKDNDGAIHLLVKNPATVRATPIGKDVELSVLVSDICERSGDEEENEEASNEFHVLERKPADTDFWLEPVIINPKTIIPSAIWDLIRATFDGLAKGNQPIRSTEGTGGTYFMRDASGHKIVAVFKPMDEEPMAVNNPGGLPTSGNGEGLKKGTKVGEGALREVAAYILDHPRSGPRSSTADHELIGFSGVPPTPMVRCLHKGFNHPQGYDGSPNNVKIGSLQMFMENDGNCEDIGPQAFRVEEVHKISILDIRLANADRHAGNILYRKDPQDGRIELIPIDHGYCIPDSFEDCTFDWLYWPQAQQPFSPETLNYISSLDAEEDLALLKFLGWEVPNECARVLRISTMLLKKGAERGLTPYAIGWVMCRELLNKESMIEEITHEVEKSLPPSTSEEEFIEAVSNLMDIRLDELRKN</sequence>
<evidence type="ECO:0000256" key="3">
    <source>
        <dbReference type="ARBA" id="ARBA00022679"/>
    </source>
</evidence>
<evidence type="ECO:0000256" key="4">
    <source>
        <dbReference type="ARBA" id="ARBA00022741"/>
    </source>
</evidence>
<feature type="domain" description="PI3K/PI4K catalytic" evidence="8">
    <location>
        <begin position="268"/>
        <end position="568"/>
    </location>
</feature>
<evidence type="ECO:0000256" key="6">
    <source>
        <dbReference type="ARBA" id="ARBA00022840"/>
    </source>
</evidence>
<keyword evidence="6" id="KW-0067">ATP-binding</keyword>
<dbReference type="PANTHER" id="PTHR45800:SF5">
    <property type="entry name" value="PHOSPHATIDYLINOSITOL 4-KINASE GAMMA 2"/>
    <property type="match status" value="1"/>
</dbReference>
<evidence type="ECO:0000313" key="9">
    <source>
        <dbReference type="EMBL" id="KAJ8451125.1"/>
    </source>
</evidence>
<keyword evidence="4" id="KW-0547">Nucleotide-binding</keyword>
<organism evidence="9 10">
    <name type="scientific">Carnegiea gigantea</name>
    <dbReference type="NCBI Taxonomy" id="171969"/>
    <lineage>
        <taxon>Eukaryota</taxon>
        <taxon>Viridiplantae</taxon>
        <taxon>Streptophyta</taxon>
        <taxon>Embryophyta</taxon>
        <taxon>Tracheophyta</taxon>
        <taxon>Spermatophyta</taxon>
        <taxon>Magnoliopsida</taxon>
        <taxon>eudicotyledons</taxon>
        <taxon>Gunneridae</taxon>
        <taxon>Pentapetalae</taxon>
        <taxon>Caryophyllales</taxon>
        <taxon>Cactineae</taxon>
        <taxon>Cactaceae</taxon>
        <taxon>Cactoideae</taxon>
        <taxon>Echinocereeae</taxon>
        <taxon>Carnegiea</taxon>
    </lineage>
</organism>
<dbReference type="SUPFAM" id="SSF56112">
    <property type="entry name" value="Protein kinase-like (PK-like)"/>
    <property type="match status" value="1"/>
</dbReference>
<evidence type="ECO:0000256" key="1">
    <source>
        <dbReference type="ARBA" id="ARBA00008941"/>
    </source>
</evidence>
<gene>
    <name evidence="9" type="ORF">Cgig2_026934</name>
</gene>
<dbReference type="Gene3D" id="3.10.20.90">
    <property type="entry name" value="Phosphatidylinositol 3-kinase Catalytic Subunit, Chain A, domain 1"/>
    <property type="match status" value="1"/>
</dbReference>
<dbReference type="PROSITE" id="PS50290">
    <property type="entry name" value="PI3_4_KINASE_3"/>
    <property type="match status" value="1"/>
</dbReference>